<comment type="caution">
    <text evidence="1">The sequence shown here is derived from an EMBL/GenBank/DDBJ whole genome shotgun (WGS) entry which is preliminary data.</text>
</comment>
<reference evidence="1 2" key="1">
    <citation type="journal article" date="2022" name="Plant J.">
        <title>Chromosome-level genome of Camellia lanceoleosa provides a valuable resource for understanding genome evolution and self-incompatibility.</title>
        <authorList>
            <person name="Gong W."/>
            <person name="Xiao S."/>
            <person name="Wang L."/>
            <person name="Liao Z."/>
            <person name="Chang Y."/>
            <person name="Mo W."/>
            <person name="Hu G."/>
            <person name="Li W."/>
            <person name="Zhao G."/>
            <person name="Zhu H."/>
            <person name="Hu X."/>
            <person name="Ji K."/>
            <person name="Xiang X."/>
            <person name="Song Q."/>
            <person name="Yuan D."/>
            <person name="Jin S."/>
            <person name="Zhang L."/>
        </authorList>
    </citation>
    <scope>NUCLEOTIDE SEQUENCE [LARGE SCALE GENOMIC DNA]</scope>
    <source>
        <strain evidence="1">SQ_2022a</strain>
    </source>
</reference>
<organism evidence="1 2">
    <name type="scientific">Camellia lanceoleosa</name>
    <dbReference type="NCBI Taxonomy" id="1840588"/>
    <lineage>
        <taxon>Eukaryota</taxon>
        <taxon>Viridiplantae</taxon>
        <taxon>Streptophyta</taxon>
        <taxon>Embryophyta</taxon>
        <taxon>Tracheophyta</taxon>
        <taxon>Spermatophyta</taxon>
        <taxon>Magnoliopsida</taxon>
        <taxon>eudicotyledons</taxon>
        <taxon>Gunneridae</taxon>
        <taxon>Pentapetalae</taxon>
        <taxon>asterids</taxon>
        <taxon>Ericales</taxon>
        <taxon>Theaceae</taxon>
        <taxon>Camellia</taxon>
    </lineage>
</organism>
<protein>
    <submittedName>
        <fullName evidence="1">Uncharacterized protein</fullName>
    </submittedName>
</protein>
<gene>
    <name evidence="1" type="ORF">LOK49_LG09G00709</name>
</gene>
<proteinExistence type="predicted"/>
<sequence>MSMKNAINFCFCYPWRMMSKTCNFGLCYFEL</sequence>
<accession>A0ACC0GE36</accession>
<evidence type="ECO:0000313" key="1">
    <source>
        <dbReference type="EMBL" id="KAI7999388.1"/>
    </source>
</evidence>
<keyword evidence="2" id="KW-1185">Reference proteome</keyword>
<name>A0ACC0GE36_9ERIC</name>
<dbReference type="EMBL" id="CM045765">
    <property type="protein sequence ID" value="KAI7999388.1"/>
    <property type="molecule type" value="Genomic_DNA"/>
</dbReference>
<evidence type="ECO:0000313" key="2">
    <source>
        <dbReference type="Proteomes" id="UP001060215"/>
    </source>
</evidence>
<dbReference type="Proteomes" id="UP001060215">
    <property type="component" value="Chromosome 8"/>
</dbReference>